<name>A0A1C7MZP6_9FUNG</name>
<protein>
    <submittedName>
        <fullName evidence="2">Uncharacterized protein</fullName>
    </submittedName>
</protein>
<feature type="coiled-coil region" evidence="1">
    <location>
        <begin position="189"/>
        <end position="219"/>
    </location>
</feature>
<keyword evidence="3" id="KW-1185">Reference proteome</keyword>
<gene>
    <name evidence="2" type="ORF">A0J61_09612</name>
</gene>
<dbReference type="Proteomes" id="UP000093000">
    <property type="component" value="Unassembled WGS sequence"/>
</dbReference>
<reference evidence="2 3" key="1">
    <citation type="submission" date="2016-03" db="EMBL/GenBank/DDBJ databases">
        <title>Choanephora cucurbitarum.</title>
        <authorList>
            <person name="Min B."/>
            <person name="Park H."/>
            <person name="Park J.-H."/>
            <person name="Shin H.-D."/>
            <person name="Choi I.-G."/>
        </authorList>
    </citation>
    <scope>NUCLEOTIDE SEQUENCE [LARGE SCALE GENOMIC DNA]</scope>
    <source>
        <strain evidence="2 3">KUS-F28377</strain>
    </source>
</reference>
<evidence type="ECO:0000313" key="3">
    <source>
        <dbReference type="Proteomes" id="UP000093000"/>
    </source>
</evidence>
<organism evidence="2 3">
    <name type="scientific">Choanephora cucurbitarum</name>
    <dbReference type="NCBI Taxonomy" id="101091"/>
    <lineage>
        <taxon>Eukaryota</taxon>
        <taxon>Fungi</taxon>
        <taxon>Fungi incertae sedis</taxon>
        <taxon>Mucoromycota</taxon>
        <taxon>Mucoromycotina</taxon>
        <taxon>Mucoromycetes</taxon>
        <taxon>Mucorales</taxon>
        <taxon>Mucorineae</taxon>
        <taxon>Choanephoraceae</taxon>
        <taxon>Choanephoroideae</taxon>
        <taxon>Choanephora</taxon>
    </lineage>
</organism>
<comment type="caution">
    <text evidence="2">The sequence shown here is derived from an EMBL/GenBank/DDBJ whole genome shotgun (WGS) entry which is preliminary data.</text>
</comment>
<dbReference type="AlphaFoldDB" id="A0A1C7MZP6"/>
<feature type="non-terminal residue" evidence="2">
    <location>
        <position position="245"/>
    </location>
</feature>
<accession>A0A1C7MZP6</accession>
<sequence>MALKRERPPNFFEEDDFDYLIQESINQEEEQEKIVGLDDYLNQKSTEQTTSYTTSFELDNPFITSDVNDTNILIDRMLEDDSPLFNKELESRSSVVDAMDYMGISDHEEIDLTAPVRPVQKHATDYTRIPDTGAFVSATCPVTGKPLYYPKKTQGEAKRKMEALFKQITSSKAHSRGGLLSKPIWRLRKDIEQSNLAALEKIQREIEQEERHKKKKKKLPMKDQSGQLWVDKYRPTNFMDLMGDQ</sequence>
<dbReference type="EMBL" id="LUGH01000890">
    <property type="protein sequence ID" value="OBZ82340.1"/>
    <property type="molecule type" value="Genomic_DNA"/>
</dbReference>
<evidence type="ECO:0000256" key="1">
    <source>
        <dbReference type="SAM" id="Coils"/>
    </source>
</evidence>
<dbReference type="STRING" id="101091.A0A1C7MZP6"/>
<evidence type="ECO:0000313" key="2">
    <source>
        <dbReference type="EMBL" id="OBZ82340.1"/>
    </source>
</evidence>
<proteinExistence type="predicted"/>
<keyword evidence="1" id="KW-0175">Coiled coil</keyword>
<dbReference type="OrthoDB" id="2195431at2759"/>
<dbReference type="InParanoid" id="A0A1C7MZP6"/>